<comment type="caution">
    <text evidence="4">The sequence shown here is derived from an EMBL/GenBank/DDBJ whole genome shotgun (WGS) entry which is preliminary data.</text>
</comment>
<reference evidence="5" key="1">
    <citation type="journal article" date="2019" name="Int. J. Syst. Evol. Microbiol.">
        <title>The Global Catalogue of Microorganisms (GCM) 10K type strain sequencing project: providing services to taxonomists for standard genome sequencing and annotation.</title>
        <authorList>
            <consortium name="The Broad Institute Genomics Platform"/>
            <consortium name="The Broad Institute Genome Sequencing Center for Infectious Disease"/>
            <person name="Wu L."/>
            <person name="Ma J."/>
        </authorList>
    </citation>
    <scope>NUCLEOTIDE SEQUENCE [LARGE SCALE GENOMIC DNA]</scope>
    <source>
        <strain evidence="5">JCM 17666</strain>
    </source>
</reference>
<dbReference type="SUPFAM" id="SSF50956">
    <property type="entry name" value="Thermostable phytase (3-phytase)"/>
    <property type="match status" value="1"/>
</dbReference>
<dbReference type="EMBL" id="BAABFO010000002">
    <property type="protein sequence ID" value="GAA4324036.1"/>
    <property type="molecule type" value="Genomic_DNA"/>
</dbReference>
<evidence type="ECO:0000256" key="1">
    <source>
        <dbReference type="ARBA" id="ARBA00004236"/>
    </source>
</evidence>
<evidence type="ECO:0000256" key="3">
    <source>
        <dbReference type="ARBA" id="ARBA00023136"/>
    </source>
</evidence>
<dbReference type="InterPro" id="IPR009722">
    <property type="entry name" value="YjiK/CarP"/>
</dbReference>
<accession>A0ABP8GHD9</accession>
<keyword evidence="5" id="KW-1185">Reference proteome</keyword>
<sequence length="326" mass="34900">MAPSRLLRRCAVLGCAAALLYAAYLAVRFHHVENRLYLWLDGSGRQAALWNREPAGASLDLAAYRAGIDGKAVAGVSRNLSGLTYDTDRGRLLAVVNRPPTLIELDGEGTPLASYPLRNVSDVEGVAYLGDGEVAIVEEGRGTVRTFALPARPQPIDAAAGRRIDVLRDGGNHGLEGVGYDRGNDLLYMVRERKPRALYRIAGLKTGKDAQPRIEDLSAWIDRSVFGTDLSSVDVDPETGHLLLLSDESQLVMEMDPTGLPLGLRHLDGVPQAEGVAVDPGGRLFVVSEPDLFYRFDPAPPQAAGGCPGVIRVAAHPRLGPGRPGC</sequence>
<evidence type="ECO:0000256" key="2">
    <source>
        <dbReference type="ARBA" id="ARBA00022475"/>
    </source>
</evidence>
<gene>
    <name evidence="4" type="ORF">GCM10023144_05290</name>
</gene>
<proteinExistence type="predicted"/>
<dbReference type="RefSeq" id="WP_345246048.1">
    <property type="nucleotide sequence ID" value="NZ_BAABFO010000002.1"/>
</dbReference>
<evidence type="ECO:0000313" key="5">
    <source>
        <dbReference type="Proteomes" id="UP001501671"/>
    </source>
</evidence>
<protein>
    <submittedName>
        <fullName evidence="4">SdiA-regulated domain-containing protein</fullName>
    </submittedName>
</protein>
<keyword evidence="2" id="KW-1003">Cell membrane</keyword>
<dbReference type="Proteomes" id="UP001501671">
    <property type="component" value="Unassembled WGS sequence"/>
</dbReference>
<dbReference type="CDD" id="cd09971">
    <property type="entry name" value="SdiA-regulated"/>
    <property type="match status" value="1"/>
</dbReference>
<keyword evidence="3" id="KW-0472">Membrane</keyword>
<dbReference type="Pfam" id="PF06977">
    <property type="entry name" value="SdiA-regulated"/>
    <property type="match status" value="1"/>
</dbReference>
<organism evidence="4 5">
    <name type="scientific">Pigmentiphaga soli</name>
    <dbReference type="NCBI Taxonomy" id="1007095"/>
    <lineage>
        <taxon>Bacteria</taxon>
        <taxon>Pseudomonadati</taxon>
        <taxon>Pseudomonadota</taxon>
        <taxon>Betaproteobacteria</taxon>
        <taxon>Burkholderiales</taxon>
        <taxon>Alcaligenaceae</taxon>
        <taxon>Pigmentiphaga</taxon>
    </lineage>
</organism>
<name>A0ABP8GHD9_9BURK</name>
<evidence type="ECO:0000313" key="4">
    <source>
        <dbReference type="EMBL" id="GAA4324036.1"/>
    </source>
</evidence>
<comment type="subcellular location">
    <subcellularLocation>
        <location evidence="1">Cell membrane</location>
    </subcellularLocation>
</comment>